<evidence type="ECO:0000256" key="7">
    <source>
        <dbReference type="ARBA" id="ARBA00023224"/>
    </source>
</evidence>
<dbReference type="GO" id="GO:0004930">
    <property type="term" value="F:G protein-coupled receptor activity"/>
    <property type="evidence" value="ECO:0007669"/>
    <property type="project" value="UniProtKB-KW"/>
</dbReference>
<evidence type="ECO:0000256" key="1">
    <source>
        <dbReference type="ARBA" id="ARBA00004141"/>
    </source>
</evidence>
<keyword evidence="3 10" id="KW-1133">Transmembrane helix</keyword>
<dbReference type="Gene3D" id="1.20.1070.10">
    <property type="entry name" value="Rhodopsin 7-helix transmembrane proteins"/>
    <property type="match status" value="2"/>
</dbReference>
<dbReference type="InterPro" id="IPR017452">
    <property type="entry name" value="GPCR_Rhodpsn_7TM"/>
</dbReference>
<evidence type="ECO:0000256" key="9">
    <source>
        <dbReference type="SAM" id="MobiDB-lite"/>
    </source>
</evidence>
<dbReference type="EnsemblMetazoa" id="CLYHEMT023931.1">
    <property type="protein sequence ID" value="CLYHEMP023931.1"/>
    <property type="gene ID" value="CLYHEMG023931"/>
</dbReference>
<dbReference type="SUPFAM" id="SSF81321">
    <property type="entry name" value="Family A G protein-coupled receptor-like"/>
    <property type="match status" value="2"/>
</dbReference>
<sequence>MELKDADIYVRSGIYGFIMIFGIVGNIFVMFFFGFKMKRAANFRWFVIHLAIADCTYSIMTPVQMLYLMISGGEWHLGQTLCKMTYIGPITVNVSALILCFMAYERFRAICHPFKERLTKRFINMIVFGIWFLCILLKVPVMNRLQIYDEHCLLLSSNALEHVLIALSFLVFESILPLLLLTIFFFRITCALKESDSFRNNVDTSTVLESRRRRSSTPSFYSGMGAPPTPKWKPPLSPPPLITLDENESEGSIDYINFTHAHRRGRQSELKQPKNGVHFAFHRGRLYSGNSSCPDDVFESLSEADANDSNTKSVFNSNPSSSNSSENLVRASYSHLKKFVKHHSSHRPSLDVGRRFGIRNKKDRDIISALFYSVLMFALTSVPYNINYFVITCIYLYSPDVKNIDQEHGKHLVMLNEWLGVLMLSGSIMNIIVYSGKFPQFRFQMYAWISGIVNKISGHKPRQEPLRQPRILKSRSSMVQTFLSEPEKSRSDNTRNQNDYIKV</sequence>
<dbReference type="CDD" id="cd00637">
    <property type="entry name" value="7tm_classA_rhodopsin-like"/>
    <property type="match status" value="1"/>
</dbReference>
<dbReference type="PANTHER" id="PTHR45695">
    <property type="entry name" value="LEUCOKININ RECEPTOR-RELATED"/>
    <property type="match status" value="1"/>
</dbReference>
<dbReference type="PANTHER" id="PTHR45695:SF9">
    <property type="entry name" value="LEUCOKININ RECEPTOR"/>
    <property type="match status" value="1"/>
</dbReference>
<evidence type="ECO:0000259" key="11">
    <source>
        <dbReference type="PROSITE" id="PS50262"/>
    </source>
</evidence>
<dbReference type="Pfam" id="PF00001">
    <property type="entry name" value="7tm_1"/>
    <property type="match status" value="1"/>
</dbReference>
<reference evidence="12" key="1">
    <citation type="submission" date="2021-01" db="UniProtKB">
        <authorList>
            <consortium name="EnsemblMetazoa"/>
        </authorList>
    </citation>
    <scope>IDENTIFICATION</scope>
</reference>
<organism evidence="12 13">
    <name type="scientific">Clytia hemisphaerica</name>
    <dbReference type="NCBI Taxonomy" id="252671"/>
    <lineage>
        <taxon>Eukaryota</taxon>
        <taxon>Metazoa</taxon>
        <taxon>Cnidaria</taxon>
        <taxon>Hydrozoa</taxon>
        <taxon>Hydroidolina</taxon>
        <taxon>Leptothecata</taxon>
        <taxon>Obeliida</taxon>
        <taxon>Clytiidae</taxon>
        <taxon>Clytia</taxon>
    </lineage>
</organism>
<dbReference type="AlphaFoldDB" id="A0A7M5XJE4"/>
<feature type="transmembrane region" description="Helical" evidence="10">
    <location>
        <begin position="125"/>
        <end position="143"/>
    </location>
</feature>
<evidence type="ECO:0000313" key="12">
    <source>
        <dbReference type="EnsemblMetazoa" id="CLYHEMP023931.1"/>
    </source>
</evidence>
<dbReference type="PROSITE" id="PS00237">
    <property type="entry name" value="G_PROTEIN_RECEP_F1_1"/>
    <property type="match status" value="1"/>
</dbReference>
<keyword evidence="2 8" id="KW-0812">Transmembrane</keyword>
<keyword evidence="4 8" id="KW-0297">G-protein coupled receptor</keyword>
<feature type="transmembrane region" description="Helical" evidence="10">
    <location>
        <begin position="369"/>
        <end position="398"/>
    </location>
</feature>
<feature type="region of interest" description="Disordered" evidence="9">
    <location>
        <begin position="307"/>
        <end position="327"/>
    </location>
</feature>
<evidence type="ECO:0000256" key="10">
    <source>
        <dbReference type="SAM" id="Phobius"/>
    </source>
</evidence>
<comment type="similarity">
    <text evidence="8">Belongs to the G-protein coupled receptor 1 family.</text>
</comment>
<accession>A0A7M5XJE4</accession>
<proteinExistence type="inferred from homology"/>
<dbReference type="OrthoDB" id="5962619at2759"/>
<feature type="transmembrane region" description="Helical" evidence="10">
    <location>
        <begin position="163"/>
        <end position="186"/>
    </location>
</feature>
<evidence type="ECO:0000256" key="5">
    <source>
        <dbReference type="ARBA" id="ARBA00023136"/>
    </source>
</evidence>
<protein>
    <recommendedName>
        <fullName evidence="11">G-protein coupled receptors family 1 profile domain-containing protein</fullName>
    </recommendedName>
</protein>
<evidence type="ECO:0000313" key="13">
    <source>
        <dbReference type="Proteomes" id="UP000594262"/>
    </source>
</evidence>
<feature type="region of interest" description="Disordered" evidence="9">
    <location>
        <begin position="483"/>
        <end position="503"/>
    </location>
</feature>
<evidence type="ECO:0000256" key="2">
    <source>
        <dbReference type="ARBA" id="ARBA00022692"/>
    </source>
</evidence>
<feature type="region of interest" description="Disordered" evidence="9">
    <location>
        <begin position="214"/>
        <end position="235"/>
    </location>
</feature>
<evidence type="ECO:0000256" key="6">
    <source>
        <dbReference type="ARBA" id="ARBA00023170"/>
    </source>
</evidence>
<feature type="domain" description="G-protein coupled receptors family 1 profile" evidence="11">
    <location>
        <begin position="25"/>
        <end position="434"/>
    </location>
</feature>
<keyword evidence="5 10" id="KW-0472">Membrane</keyword>
<dbReference type="InterPro" id="IPR000276">
    <property type="entry name" value="GPCR_Rhodpsn"/>
</dbReference>
<feature type="transmembrane region" description="Helical" evidence="10">
    <location>
        <begin position="45"/>
        <end position="66"/>
    </location>
</feature>
<evidence type="ECO:0000256" key="3">
    <source>
        <dbReference type="ARBA" id="ARBA00022989"/>
    </source>
</evidence>
<keyword evidence="13" id="KW-1185">Reference proteome</keyword>
<dbReference type="PRINTS" id="PR00237">
    <property type="entry name" value="GPCRRHODOPSN"/>
</dbReference>
<keyword evidence="7 8" id="KW-0807">Transducer</keyword>
<dbReference type="PROSITE" id="PS50262">
    <property type="entry name" value="G_PROTEIN_RECEP_F1_2"/>
    <property type="match status" value="1"/>
</dbReference>
<feature type="transmembrane region" description="Helical" evidence="10">
    <location>
        <begin position="418"/>
        <end position="436"/>
    </location>
</feature>
<feature type="compositionally biased region" description="Polar residues" evidence="9">
    <location>
        <begin position="494"/>
        <end position="503"/>
    </location>
</feature>
<keyword evidence="6 8" id="KW-0675">Receptor</keyword>
<comment type="subcellular location">
    <subcellularLocation>
        <location evidence="1">Membrane</location>
        <topology evidence="1">Multi-pass membrane protein</topology>
    </subcellularLocation>
</comment>
<feature type="transmembrane region" description="Helical" evidence="10">
    <location>
        <begin position="86"/>
        <end position="104"/>
    </location>
</feature>
<dbReference type="GeneID" id="136823735"/>
<dbReference type="Proteomes" id="UP000594262">
    <property type="component" value="Unplaced"/>
</dbReference>
<name>A0A7M5XJE4_9CNID</name>
<feature type="compositionally biased region" description="Low complexity" evidence="9">
    <location>
        <begin position="313"/>
        <end position="327"/>
    </location>
</feature>
<evidence type="ECO:0000256" key="8">
    <source>
        <dbReference type="RuleBase" id="RU000688"/>
    </source>
</evidence>
<dbReference type="GO" id="GO:0005886">
    <property type="term" value="C:plasma membrane"/>
    <property type="evidence" value="ECO:0007669"/>
    <property type="project" value="TreeGrafter"/>
</dbReference>
<feature type="transmembrane region" description="Helical" evidence="10">
    <location>
        <begin position="12"/>
        <end position="33"/>
    </location>
</feature>
<evidence type="ECO:0000256" key="4">
    <source>
        <dbReference type="ARBA" id="ARBA00023040"/>
    </source>
</evidence>
<dbReference type="RefSeq" id="XP_066936005.1">
    <property type="nucleotide sequence ID" value="XM_067079904.1"/>
</dbReference>